<dbReference type="PROSITE" id="PS51257">
    <property type="entry name" value="PROKAR_LIPOPROTEIN"/>
    <property type="match status" value="1"/>
</dbReference>
<dbReference type="EMBL" id="BK032514">
    <property type="protein sequence ID" value="DAF45593.1"/>
    <property type="molecule type" value="Genomic_DNA"/>
</dbReference>
<name>A0A8S5S3T1_9CAUD</name>
<organism evidence="1">
    <name type="scientific">Siphoviridae sp. ctBLh2</name>
    <dbReference type="NCBI Taxonomy" id="2827803"/>
    <lineage>
        <taxon>Viruses</taxon>
        <taxon>Duplodnaviria</taxon>
        <taxon>Heunggongvirae</taxon>
        <taxon>Uroviricota</taxon>
        <taxon>Caudoviricetes</taxon>
    </lineage>
</organism>
<sequence length="692" mass="75599">MKRFLLNLFTAALATAGLSLGSCSDDNDEGQKLPEPNFPAKTTLGIEVGGTCTIPISPNQAWSVSIDRTQAGEWFWLDDDGMPAYTVRGKAGDHEIVICVSDVEEHDTDRSIDITMTMGSESQVIATVTRGTVERQFDLYQGTESGFGEVTYEEEPIDAGQTTLTIPWEETSMEPERRPIKIAANFQWRLDSKPEWIAELSPSEGKAGETVEILLSGDPKAFPLEDSEDELVFCDYDNNDVKFAFRISIPGCKEKQDVTLNAGTVFSYNAAGEYGKGGAGSVTWTFYGPTFRTTGPTLETESGKVGYKVFVLEKKDMGGAYLYSVCNWITQHENVLSGDDVLVDTEYRLTAEANTGSRAAARSAAVVVLPAELAKDVTSAQDLLGQEPPLYMPSLKEAYKPYELATLNQDAPISSLFTVRDLAGLESTNTTFRQLTYSEDRDLPEQMAAAFGTPNDQNYLMSYASETSTASVIYSSSLNNFTTRFFDDQFAEIKDNSTYWLRLTKQEGVNDSADGSPITAPSFEVIMDNISEDKTGYIVFYVDDKPMAAFCCKTDSGSASGAFQAELISGDGATFEAVTFDNYQDMGSKLEDFVGKNLSSEFAEKLASGTAIYLLGSAPDVNLKIKTSEFDPERLQIQPFEGIDWLNVELADETTFNITMGTPGAGESPYAMLNIYNGGDYAAGIIYCVPLP</sequence>
<proteinExistence type="predicted"/>
<protein>
    <recommendedName>
        <fullName evidence="2">BACON domain-containing protein</fullName>
    </recommendedName>
</protein>
<reference evidence="1" key="1">
    <citation type="journal article" date="2021" name="Proc. Natl. Acad. Sci. U.S.A.">
        <title>A Catalog of Tens of Thousands of Viruses from Human Metagenomes Reveals Hidden Associations with Chronic Diseases.</title>
        <authorList>
            <person name="Tisza M.J."/>
            <person name="Buck C.B."/>
        </authorList>
    </citation>
    <scope>NUCLEOTIDE SEQUENCE</scope>
    <source>
        <strain evidence="1">CtBLh2</strain>
    </source>
</reference>
<evidence type="ECO:0008006" key="2">
    <source>
        <dbReference type="Google" id="ProtNLM"/>
    </source>
</evidence>
<accession>A0A8S5S3T1</accession>
<evidence type="ECO:0000313" key="1">
    <source>
        <dbReference type="EMBL" id="DAF45593.1"/>
    </source>
</evidence>